<dbReference type="InterPro" id="IPR000291">
    <property type="entry name" value="D-Ala_lig_Van_CS"/>
</dbReference>
<evidence type="ECO:0000313" key="10">
    <source>
        <dbReference type="EMBL" id="MPN12813.1"/>
    </source>
</evidence>
<dbReference type="GO" id="GO:0008360">
    <property type="term" value="P:regulation of cell shape"/>
    <property type="evidence" value="ECO:0007669"/>
    <property type="project" value="UniProtKB-KW"/>
</dbReference>
<accession>A0A645FKT4</accession>
<sequence>MSRHLIPPQVSIGVAQQAQDMAVKAHKALGCQGISRSDFIADREGQCWLLEVNTLPGMTNTSLVPDSAKAFGYSYADLVEKLIELALQKKG</sequence>
<keyword evidence="5" id="KW-0547">Nucleotide-binding</keyword>
<dbReference type="GO" id="GO:0009252">
    <property type="term" value="P:peptidoglycan biosynthetic process"/>
    <property type="evidence" value="ECO:0007669"/>
    <property type="project" value="UniProtKB-KW"/>
</dbReference>
<dbReference type="EMBL" id="VSSQ01059231">
    <property type="protein sequence ID" value="MPN12813.1"/>
    <property type="molecule type" value="Genomic_DNA"/>
</dbReference>
<name>A0A645FKT4_9ZZZZ</name>
<comment type="similarity">
    <text evidence="2">Belongs to the D-alanine--D-alanine ligase family.</text>
</comment>
<keyword evidence="6" id="KW-0067">ATP-binding</keyword>
<keyword evidence="8" id="KW-0573">Peptidoglycan synthesis</keyword>
<evidence type="ECO:0000256" key="7">
    <source>
        <dbReference type="ARBA" id="ARBA00022960"/>
    </source>
</evidence>
<evidence type="ECO:0000256" key="1">
    <source>
        <dbReference type="ARBA" id="ARBA00004496"/>
    </source>
</evidence>
<reference evidence="10" key="1">
    <citation type="submission" date="2019-08" db="EMBL/GenBank/DDBJ databases">
        <authorList>
            <person name="Kucharzyk K."/>
            <person name="Murdoch R.W."/>
            <person name="Higgins S."/>
            <person name="Loffler F."/>
        </authorList>
    </citation>
    <scope>NUCLEOTIDE SEQUENCE</scope>
</reference>
<dbReference type="PANTHER" id="PTHR23132">
    <property type="entry name" value="D-ALANINE--D-ALANINE LIGASE"/>
    <property type="match status" value="1"/>
</dbReference>
<evidence type="ECO:0000256" key="8">
    <source>
        <dbReference type="ARBA" id="ARBA00022984"/>
    </source>
</evidence>
<protein>
    <submittedName>
        <fullName evidence="10">D-alanine--D-alanine ligase</fullName>
        <ecNumber evidence="10">6.3.2.4</ecNumber>
    </submittedName>
</protein>
<evidence type="ECO:0000256" key="4">
    <source>
        <dbReference type="ARBA" id="ARBA00022598"/>
    </source>
</evidence>
<comment type="caution">
    <text evidence="10">The sequence shown here is derived from an EMBL/GenBank/DDBJ whole genome shotgun (WGS) entry which is preliminary data.</text>
</comment>
<dbReference type="InterPro" id="IPR011761">
    <property type="entry name" value="ATP-grasp"/>
</dbReference>
<dbReference type="PANTHER" id="PTHR23132:SF23">
    <property type="entry name" value="D-ALANINE--D-ALANINE LIGASE B"/>
    <property type="match status" value="1"/>
</dbReference>
<dbReference type="PROSITE" id="PS00844">
    <property type="entry name" value="DALA_DALA_LIGASE_2"/>
    <property type="match status" value="1"/>
</dbReference>
<dbReference type="GO" id="GO:0008716">
    <property type="term" value="F:D-alanine-D-alanine ligase activity"/>
    <property type="evidence" value="ECO:0007669"/>
    <property type="project" value="UniProtKB-EC"/>
</dbReference>
<keyword evidence="4 10" id="KW-0436">Ligase</keyword>
<evidence type="ECO:0000256" key="3">
    <source>
        <dbReference type="ARBA" id="ARBA00022490"/>
    </source>
</evidence>
<dbReference type="GO" id="GO:0046872">
    <property type="term" value="F:metal ion binding"/>
    <property type="evidence" value="ECO:0007669"/>
    <property type="project" value="InterPro"/>
</dbReference>
<evidence type="ECO:0000256" key="2">
    <source>
        <dbReference type="ARBA" id="ARBA00010871"/>
    </source>
</evidence>
<proteinExistence type="inferred from homology"/>
<organism evidence="10">
    <name type="scientific">bioreactor metagenome</name>
    <dbReference type="NCBI Taxonomy" id="1076179"/>
    <lineage>
        <taxon>unclassified sequences</taxon>
        <taxon>metagenomes</taxon>
        <taxon>ecological metagenomes</taxon>
    </lineage>
</organism>
<dbReference type="GO" id="GO:0005737">
    <property type="term" value="C:cytoplasm"/>
    <property type="evidence" value="ECO:0007669"/>
    <property type="project" value="UniProtKB-SubCell"/>
</dbReference>
<keyword evidence="3" id="KW-0963">Cytoplasm</keyword>
<gene>
    <name evidence="10" type="primary">ddl_53</name>
    <name evidence="10" type="ORF">SDC9_160133</name>
</gene>
<dbReference type="PROSITE" id="PS50975">
    <property type="entry name" value="ATP_GRASP"/>
    <property type="match status" value="1"/>
</dbReference>
<evidence type="ECO:0000256" key="5">
    <source>
        <dbReference type="ARBA" id="ARBA00022741"/>
    </source>
</evidence>
<dbReference type="EC" id="6.3.2.4" evidence="10"/>
<dbReference type="AlphaFoldDB" id="A0A645FKT4"/>
<dbReference type="GO" id="GO:0005524">
    <property type="term" value="F:ATP binding"/>
    <property type="evidence" value="ECO:0007669"/>
    <property type="project" value="UniProtKB-KW"/>
</dbReference>
<evidence type="ECO:0000259" key="9">
    <source>
        <dbReference type="PROSITE" id="PS50975"/>
    </source>
</evidence>
<dbReference type="SUPFAM" id="SSF56059">
    <property type="entry name" value="Glutathione synthetase ATP-binding domain-like"/>
    <property type="match status" value="1"/>
</dbReference>
<dbReference type="Pfam" id="PF07478">
    <property type="entry name" value="Dala_Dala_lig_C"/>
    <property type="match status" value="1"/>
</dbReference>
<dbReference type="Gene3D" id="3.30.470.20">
    <property type="entry name" value="ATP-grasp fold, B domain"/>
    <property type="match status" value="1"/>
</dbReference>
<evidence type="ECO:0000256" key="6">
    <source>
        <dbReference type="ARBA" id="ARBA00022840"/>
    </source>
</evidence>
<dbReference type="InterPro" id="IPR011095">
    <property type="entry name" value="Dala_Dala_lig_C"/>
</dbReference>
<comment type="subcellular location">
    <subcellularLocation>
        <location evidence="1">Cytoplasm</location>
    </subcellularLocation>
</comment>
<keyword evidence="7" id="KW-0133">Cell shape</keyword>
<feature type="domain" description="ATP-grasp" evidence="9">
    <location>
        <begin position="14"/>
        <end position="84"/>
    </location>
</feature>